<dbReference type="PANTHER" id="PTHR46558">
    <property type="entry name" value="TRACRIPTIONAL REGULATORY PROTEIN-RELATED-RELATED"/>
    <property type="match status" value="1"/>
</dbReference>
<reference evidence="3 4" key="1">
    <citation type="submission" date="2019-03" db="EMBL/GenBank/DDBJ databases">
        <title>Pragia sp. nov. isolated from the gut tract of Carduelis flavirostris.</title>
        <authorList>
            <person name="Ge Y."/>
        </authorList>
    </citation>
    <scope>NUCLEOTIDE SEQUENCE [LARGE SCALE GENOMIC DNA]</scope>
    <source>
        <strain evidence="3 4">CF-458</strain>
    </source>
</reference>
<protein>
    <submittedName>
        <fullName evidence="3">XRE family transcriptional regulator</fullName>
    </submittedName>
</protein>
<dbReference type="CDD" id="cd00093">
    <property type="entry name" value="HTH_XRE"/>
    <property type="match status" value="1"/>
</dbReference>
<dbReference type="SMART" id="SM00530">
    <property type="entry name" value="HTH_XRE"/>
    <property type="match status" value="1"/>
</dbReference>
<sequence length="84" mass="9740">MLSTRLKAIRKLRQLSQEQLAHLVGIEEASASTRISQYERGVHEPPYKLMIKIAKVLDVPVAYFYADNDELAEIILKYHSEKKR</sequence>
<feature type="domain" description="HTH cro/C1-type" evidence="2">
    <location>
        <begin position="6"/>
        <end position="64"/>
    </location>
</feature>
<keyword evidence="1" id="KW-0238">DNA-binding</keyword>
<evidence type="ECO:0000313" key="4">
    <source>
        <dbReference type="Proteomes" id="UP000293154"/>
    </source>
</evidence>
<dbReference type="PANTHER" id="PTHR46558:SF3">
    <property type="entry name" value="TRANSCRIPTIONAL REGULATOR"/>
    <property type="match status" value="1"/>
</dbReference>
<dbReference type="Gene3D" id="1.10.260.40">
    <property type="entry name" value="lambda repressor-like DNA-binding domains"/>
    <property type="match status" value="1"/>
</dbReference>
<evidence type="ECO:0000313" key="3">
    <source>
        <dbReference type="EMBL" id="QBH97239.1"/>
    </source>
</evidence>
<dbReference type="Pfam" id="PF01381">
    <property type="entry name" value="HTH_3"/>
    <property type="match status" value="1"/>
</dbReference>
<dbReference type="KEGG" id="prag:EKN56_13035"/>
<dbReference type="GO" id="GO:0003677">
    <property type="term" value="F:DNA binding"/>
    <property type="evidence" value="ECO:0007669"/>
    <property type="project" value="UniProtKB-KW"/>
</dbReference>
<name>A0A411WLX0_9GAMM</name>
<organism evidence="3 4">
    <name type="scientific">Limnobaculum zhutongyuii</name>
    <dbReference type="NCBI Taxonomy" id="2498113"/>
    <lineage>
        <taxon>Bacteria</taxon>
        <taxon>Pseudomonadati</taxon>
        <taxon>Pseudomonadota</taxon>
        <taxon>Gammaproteobacteria</taxon>
        <taxon>Enterobacterales</taxon>
        <taxon>Budviciaceae</taxon>
        <taxon>Limnobaculum</taxon>
    </lineage>
</organism>
<accession>A0A411WLX0</accession>
<dbReference type="InterPro" id="IPR010982">
    <property type="entry name" value="Lambda_DNA-bd_dom_sf"/>
</dbReference>
<dbReference type="Proteomes" id="UP000293154">
    <property type="component" value="Chromosome"/>
</dbReference>
<proteinExistence type="predicted"/>
<keyword evidence="4" id="KW-1185">Reference proteome</keyword>
<gene>
    <name evidence="3" type="ORF">EKN56_13035</name>
</gene>
<dbReference type="EMBL" id="CP034752">
    <property type="protein sequence ID" value="QBH97239.1"/>
    <property type="molecule type" value="Genomic_DNA"/>
</dbReference>
<dbReference type="SUPFAM" id="SSF47413">
    <property type="entry name" value="lambda repressor-like DNA-binding domains"/>
    <property type="match status" value="1"/>
</dbReference>
<dbReference type="OrthoDB" id="6006530at2"/>
<dbReference type="AlphaFoldDB" id="A0A411WLX0"/>
<evidence type="ECO:0000259" key="2">
    <source>
        <dbReference type="PROSITE" id="PS50943"/>
    </source>
</evidence>
<dbReference type="RefSeq" id="WP_130592174.1">
    <property type="nucleotide sequence ID" value="NZ_CP034752.1"/>
</dbReference>
<evidence type="ECO:0000256" key="1">
    <source>
        <dbReference type="ARBA" id="ARBA00023125"/>
    </source>
</evidence>
<dbReference type="InterPro" id="IPR001387">
    <property type="entry name" value="Cro/C1-type_HTH"/>
</dbReference>
<dbReference type="PROSITE" id="PS50943">
    <property type="entry name" value="HTH_CROC1"/>
    <property type="match status" value="1"/>
</dbReference>